<organism evidence="1 2">
    <name type="scientific">Candidatus Woesebacteria bacterium GW2011_GWA1_39_21b</name>
    <dbReference type="NCBI Taxonomy" id="1618551"/>
    <lineage>
        <taxon>Bacteria</taxon>
        <taxon>Candidatus Woeseibacteriota</taxon>
    </lineage>
</organism>
<evidence type="ECO:0000313" key="2">
    <source>
        <dbReference type="Proteomes" id="UP000034690"/>
    </source>
</evidence>
<name>A0A0G0NN55_9BACT</name>
<evidence type="ECO:0000313" key="1">
    <source>
        <dbReference type="EMBL" id="KKR14216.1"/>
    </source>
</evidence>
<proteinExistence type="predicted"/>
<accession>A0A0G0NN55</accession>
<gene>
    <name evidence="1" type="ORF">UT40_C0004G0039</name>
</gene>
<dbReference type="EMBL" id="LBWQ01000004">
    <property type="protein sequence ID" value="KKR14216.1"/>
    <property type="molecule type" value="Genomic_DNA"/>
</dbReference>
<dbReference type="Proteomes" id="UP000034690">
    <property type="component" value="Unassembled WGS sequence"/>
</dbReference>
<sequence>MIKDSEPLNLDFEQRERNLQEVLVHAVEENIQEMQALTGQADEILERTSYRFTNTATPIFPYSLIPMVISDERQEQYTQQDYLIDRAIWKILRSPLTYESSIILSGFNPFEQRLVLEDLEERTANGLDRRMFRRIDRLGGKYNLLLGPTDERQIIEENSNSPDGGAYQYGLALAFNEVVLPAIRRWSGTNLPDIPLVWDNLIEEMQRVAIIYGRDGIKDVALVYLEEGNHIAKDSEMPILATYLRGKGLNVDFINQHNASGVQLYQYDAIYRAFDTSHKLSESGLNGFVDNLRGLPIVGKPSEVLFGAKTAMGILSRAARTKDSRLTEEENVAINKALGWKDVIHPTYSPTVITPDGTELFWKDFLNKHGQQVYMKQNIGGSGYDILRVGGNGIQTVDQLVAEVEKAFDRSALEIEGMVATPKRPFALKDNGSIHFINGSSDYTEYYVGGKPTKTGFGRFNVIEGLQEDDPRILKNVTQGAKFSPLLVVPQI</sequence>
<dbReference type="AlphaFoldDB" id="A0A0G0NN55"/>
<protein>
    <submittedName>
        <fullName evidence="1">Uncharacterized protein</fullName>
    </submittedName>
</protein>
<comment type="caution">
    <text evidence="1">The sequence shown here is derived from an EMBL/GenBank/DDBJ whole genome shotgun (WGS) entry which is preliminary data.</text>
</comment>
<reference evidence="1 2" key="1">
    <citation type="journal article" date="2015" name="Nature">
        <title>rRNA introns, odd ribosomes, and small enigmatic genomes across a large radiation of phyla.</title>
        <authorList>
            <person name="Brown C.T."/>
            <person name="Hug L.A."/>
            <person name="Thomas B.C."/>
            <person name="Sharon I."/>
            <person name="Castelle C.J."/>
            <person name="Singh A."/>
            <person name="Wilkins M.J."/>
            <person name="Williams K.H."/>
            <person name="Banfield J.F."/>
        </authorList>
    </citation>
    <scope>NUCLEOTIDE SEQUENCE [LARGE SCALE GENOMIC DNA]</scope>
</reference>